<evidence type="ECO:0000256" key="1">
    <source>
        <dbReference type="SAM" id="MobiDB-lite"/>
    </source>
</evidence>
<dbReference type="Gene3D" id="2.130.10.10">
    <property type="entry name" value="YVTN repeat-like/Quinoprotein amine dehydrogenase"/>
    <property type="match status" value="2"/>
</dbReference>
<comment type="caution">
    <text evidence="3">The sequence shown here is derived from an EMBL/GenBank/DDBJ whole genome shotgun (WGS) entry which is preliminary data.</text>
</comment>
<dbReference type="AlphaFoldDB" id="A0A1J5R9Q6"/>
<evidence type="ECO:0000259" key="2">
    <source>
        <dbReference type="Pfam" id="PF13360"/>
    </source>
</evidence>
<dbReference type="InterPro" id="IPR015943">
    <property type="entry name" value="WD40/YVTN_repeat-like_dom_sf"/>
</dbReference>
<dbReference type="InterPro" id="IPR011047">
    <property type="entry name" value="Quinoprotein_ADH-like_sf"/>
</dbReference>
<feature type="region of interest" description="Disordered" evidence="1">
    <location>
        <begin position="1"/>
        <end position="46"/>
    </location>
</feature>
<proteinExistence type="predicted"/>
<reference evidence="3" key="1">
    <citation type="submission" date="2016-10" db="EMBL/GenBank/DDBJ databases">
        <title>Sequence of Gallionella enrichment culture.</title>
        <authorList>
            <person name="Poehlein A."/>
            <person name="Muehling M."/>
            <person name="Daniel R."/>
        </authorList>
    </citation>
    <scope>NUCLEOTIDE SEQUENCE</scope>
</reference>
<dbReference type="InterPro" id="IPR002372">
    <property type="entry name" value="PQQ_rpt_dom"/>
</dbReference>
<protein>
    <submittedName>
        <fullName evidence="3">Outer membrane protein assembly factor BamB</fullName>
    </submittedName>
</protein>
<dbReference type="Pfam" id="PF13360">
    <property type="entry name" value="PQQ_2"/>
    <property type="match status" value="1"/>
</dbReference>
<organism evidence="3">
    <name type="scientific">mine drainage metagenome</name>
    <dbReference type="NCBI Taxonomy" id="410659"/>
    <lineage>
        <taxon>unclassified sequences</taxon>
        <taxon>metagenomes</taxon>
        <taxon>ecological metagenomes</taxon>
    </lineage>
</organism>
<gene>
    <name evidence="3" type="primary">bamB_8</name>
    <name evidence="3" type="ORF">GALL_317600</name>
</gene>
<accession>A0A1J5R9Q6</accession>
<name>A0A1J5R9Q6_9ZZZZ</name>
<evidence type="ECO:0000313" key="3">
    <source>
        <dbReference type="EMBL" id="OIQ86403.1"/>
    </source>
</evidence>
<dbReference type="EMBL" id="MLJW01000482">
    <property type="protein sequence ID" value="OIQ86403.1"/>
    <property type="molecule type" value="Genomic_DNA"/>
</dbReference>
<feature type="domain" description="Pyrrolo-quinoline quinone repeat" evidence="2">
    <location>
        <begin position="368"/>
        <end position="477"/>
    </location>
</feature>
<dbReference type="SUPFAM" id="SSF50998">
    <property type="entry name" value="Quinoprotein alcohol dehydrogenase-like"/>
    <property type="match status" value="1"/>
</dbReference>
<sequence length="497" mass="51331">MSSTSRSGQEGGRSDRLVDVELLDETTGAPGDGGEVAPRPSAPSDRRALPLVGRRWWPVAIALAIALAATSVVADRRDAARLASLADVSGVVSPLSGPPRAEWSTTAGVWSTPIETAGRIVYATGRADRGTDVIAYDADTGAQDWRTRLGAPTSDTSASLTSTCMAVTAKSEPVRHLVACLAGLFMFGGPGSDTSNVTVASTHMELIDAVSGEIVEDTPTAPATAIGQIGTDLVRAVLTADGHLRVERTDPLSAIPRWTFTSPAPWTGVDASNLRISVVADRILVLGGATLWSVLSADGTPIRTSDQVMGSGRVTGFTGRRLFTESSSAVGSLRTEVLDLGAGTSFTIAGYPAGPSPDDRSLPDLILSETGDALVASDAATGTDRWSTPVGKDGQVMVMDGQVVVDDPSSLRAIDGRSGTVLWERRGVGSVDHSAVTDGTVVVCLTTKPDGTADMTAYGLADGVPRWTVTVPSPAQTLTTIGRRLVTAAAGRTTVWG</sequence>